<dbReference type="RefSeq" id="WP_062476645.1">
    <property type="nucleotide sequence ID" value="NZ_CP013650.1"/>
</dbReference>
<dbReference type="InterPro" id="IPR029000">
    <property type="entry name" value="Cyclophilin-like_dom_sf"/>
</dbReference>
<protein>
    <recommendedName>
        <fullName evidence="4">Peptidyl-prolyl cis-trans isomerase</fullName>
        <shortName evidence="4">PPIase</shortName>
        <ecNumber evidence="4">5.2.1.8</ecNumber>
    </recommendedName>
</protein>
<dbReference type="PROSITE" id="PS00170">
    <property type="entry name" value="CSA_PPIASE_1"/>
    <property type="match status" value="1"/>
</dbReference>
<dbReference type="Gene3D" id="2.40.100.10">
    <property type="entry name" value="Cyclophilin-like"/>
    <property type="match status" value="1"/>
</dbReference>
<evidence type="ECO:0000256" key="2">
    <source>
        <dbReference type="ARBA" id="ARBA00023110"/>
    </source>
</evidence>
<dbReference type="PANTHER" id="PTHR43246">
    <property type="entry name" value="PEPTIDYL-PROLYL CIS-TRANS ISOMERASE CYP38, CHLOROPLASTIC"/>
    <property type="match status" value="1"/>
</dbReference>
<keyword evidence="3 4" id="KW-0413">Isomerase</keyword>
<accession>A0A0U2ZEC9</accession>
<dbReference type="PRINTS" id="PR00153">
    <property type="entry name" value="CSAPPISMRASE"/>
</dbReference>
<keyword evidence="7" id="KW-1185">Reference proteome</keyword>
<proteinExistence type="inferred from homology"/>
<dbReference type="GO" id="GO:0006457">
    <property type="term" value="P:protein folding"/>
    <property type="evidence" value="ECO:0007669"/>
    <property type="project" value="InterPro"/>
</dbReference>
<comment type="similarity">
    <text evidence="1 4">Belongs to the cyclophilin-type PPIase family.</text>
</comment>
<dbReference type="InterPro" id="IPR002130">
    <property type="entry name" value="Cyclophilin-type_PPIase_dom"/>
</dbReference>
<dbReference type="InterPro" id="IPR044665">
    <property type="entry name" value="E_coli_cyclophilin_A-like"/>
</dbReference>
<feature type="chain" id="PRO_5006772992" description="Peptidyl-prolyl cis-trans isomerase" evidence="4">
    <location>
        <begin position="19"/>
        <end position="197"/>
    </location>
</feature>
<dbReference type="Pfam" id="PF00160">
    <property type="entry name" value="Pro_isomerase"/>
    <property type="match status" value="1"/>
</dbReference>
<evidence type="ECO:0000313" key="7">
    <source>
        <dbReference type="Proteomes" id="UP000068447"/>
    </source>
</evidence>
<dbReference type="GO" id="GO:0003755">
    <property type="term" value="F:peptidyl-prolyl cis-trans isomerase activity"/>
    <property type="evidence" value="ECO:0007669"/>
    <property type="project" value="UniProtKB-UniRule"/>
</dbReference>
<evidence type="ECO:0000313" key="6">
    <source>
        <dbReference type="EMBL" id="ALS97479.1"/>
    </source>
</evidence>
<dbReference type="EMBL" id="CP013650">
    <property type="protein sequence ID" value="ALS97479.1"/>
    <property type="molecule type" value="Genomic_DNA"/>
</dbReference>
<dbReference type="AlphaFoldDB" id="A0A0U2ZEC9"/>
<evidence type="ECO:0000256" key="4">
    <source>
        <dbReference type="RuleBase" id="RU363019"/>
    </source>
</evidence>
<dbReference type="PROSITE" id="PS50072">
    <property type="entry name" value="CSA_PPIASE_2"/>
    <property type="match status" value="1"/>
</dbReference>
<gene>
    <name evidence="6" type="ORF">AT746_03795</name>
</gene>
<organism evidence="6 7">
    <name type="scientific">Lacimicrobium alkaliphilum</name>
    <dbReference type="NCBI Taxonomy" id="1526571"/>
    <lineage>
        <taxon>Bacteria</taxon>
        <taxon>Pseudomonadati</taxon>
        <taxon>Pseudomonadota</taxon>
        <taxon>Gammaproteobacteria</taxon>
        <taxon>Alteromonadales</taxon>
        <taxon>Alteromonadaceae</taxon>
        <taxon>Lacimicrobium</taxon>
    </lineage>
</organism>
<dbReference type="SUPFAM" id="SSF50891">
    <property type="entry name" value="Cyclophilin-like"/>
    <property type="match status" value="1"/>
</dbReference>
<dbReference type="InterPro" id="IPR020892">
    <property type="entry name" value="Cyclophilin-type_PPIase_CS"/>
</dbReference>
<dbReference type="STRING" id="1526571.AT746_03795"/>
<feature type="domain" description="PPIase cyclophilin-type" evidence="5">
    <location>
        <begin position="30"/>
        <end position="192"/>
    </location>
</feature>
<comment type="function">
    <text evidence="4">PPIases accelerate the folding of proteins. It catalyzes the cis-trans isomerization of proline imidic peptide bonds in oligopeptides.</text>
</comment>
<name>A0A0U2ZEC9_9ALTE</name>
<reference evidence="6 7" key="1">
    <citation type="submission" date="2015-12" db="EMBL/GenBank/DDBJ databases">
        <title>Complete genome of Lacimicrobium alkaliphilum KCTC 32984.</title>
        <authorList>
            <person name="Kim S.-G."/>
            <person name="Lee Y.-J."/>
        </authorList>
    </citation>
    <scope>NUCLEOTIDE SEQUENCE [LARGE SCALE GENOMIC DNA]</scope>
    <source>
        <strain evidence="6 7">YelD216</strain>
    </source>
</reference>
<keyword evidence="2 4" id="KW-0697">Rotamase</keyword>
<sequence length="197" mass="22296">MKTWLIAFMTLVSIGVMAKDEGAKIQPDNLFPRVKLETSMGDIVVELDRIKAPITTNNFLLYVSKRSYEDTIFHRVIKDFVVQGGGYDSEFNSKPTIRTIFNESGNGNKNERYTLAMARENDPHSAGRQFFFNMNDNDSLDPGRKWGYAVFGRVTEGMDVLDKIAAVETDVHETFGWPDVPIEPVILKKATILPPQF</sequence>
<evidence type="ECO:0000256" key="3">
    <source>
        <dbReference type="ARBA" id="ARBA00023235"/>
    </source>
</evidence>
<comment type="catalytic activity">
    <reaction evidence="4">
        <text>[protein]-peptidylproline (omega=180) = [protein]-peptidylproline (omega=0)</text>
        <dbReference type="Rhea" id="RHEA:16237"/>
        <dbReference type="Rhea" id="RHEA-COMP:10747"/>
        <dbReference type="Rhea" id="RHEA-COMP:10748"/>
        <dbReference type="ChEBI" id="CHEBI:83833"/>
        <dbReference type="ChEBI" id="CHEBI:83834"/>
        <dbReference type="EC" id="5.2.1.8"/>
    </reaction>
</comment>
<dbReference type="EC" id="5.2.1.8" evidence="4"/>
<keyword evidence="4" id="KW-0732">Signal</keyword>
<dbReference type="Proteomes" id="UP000068447">
    <property type="component" value="Chromosome"/>
</dbReference>
<evidence type="ECO:0000256" key="1">
    <source>
        <dbReference type="ARBA" id="ARBA00007365"/>
    </source>
</evidence>
<feature type="signal peptide" evidence="4">
    <location>
        <begin position="1"/>
        <end position="18"/>
    </location>
</feature>
<dbReference type="KEGG" id="lal:AT746_03795"/>
<dbReference type="OrthoDB" id="9807797at2"/>
<evidence type="ECO:0000259" key="5">
    <source>
        <dbReference type="PROSITE" id="PS50072"/>
    </source>
</evidence>